<name>A0A229UIJ9_9BACL</name>
<proteinExistence type="predicted"/>
<feature type="transmembrane region" description="Helical" evidence="1">
    <location>
        <begin position="78"/>
        <end position="104"/>
    </location>
</feature>
<keyword evidence="1" id="KW-0472">Membrane</keyword>
<feature type="transmembrane region" description="Helical" evidence="1">
    <location>
        <begin position="165"/>
        <end position="186"/>
    </location>
</feature>
<keyword evidence="3" id="KW-1185">Reference proteome</keyword>
<dbReference type="RefSeq" id="WP_094017978.1">
    <property type="nucleotide sequence ID" value="NZ_NMQW01000050.1"/>
</dbReference>
<feature type="transmembrane region" description="Helical" evidence="1">
    <location>
        <begin position="12"/>
        <end position="34"/>
    </location>
</feature>
<dbReference type="Proteomes" id="UP000215509">
    <property type="component" value="Unassembled WGS sequence"/>
</dbReference>
<keyword evidence="1" id="KW-0812">Transmembrane</keyword>
<evidence type="ECO:0000313" key="2">
    <source>
        <dbReference type="EMBL" id="OXM83193.1"/>
    </source>
</evidence>
<feature type="transmembrane region" description="Helical" evidence="1">
    <location>
        <begin position="232"/>
        <end position="250"/>
    </location>
</feature>
<feature type="transmembrane region" description="Helical" evidence="1">
    <location>
        <begin position="124"/>
        <end position="145"/>
    </location>
</feature>
<organism evidence="2 3">
    <name type="scientific">Paenibacillus rigui</name>
    <dbReference type="NCBI Taxonomy" id="554312"/>
    <lineage>
        <taxon>Bacteria</taxon>
        <taxon>Bacillati</taxon>
        <taxon>Bacillota</taxon>
        <taxon>Bacilli</taxon>
        <taxon>Bacillales</taxon>
        <taxon>Paenibacillaceae</taxon>
        <taxon>Paenibacillus</taxon>
    </lineage>
</organism>
<keyword evidence="1" id="KW-1133">Transmembrane helix</keyword>
<comment type="caution">
    <text evidence="2">The sequence shown here is derived from an EMBL/GenBank/DDBJ whole genome shotgun (WGS) entry which is preliminary data.</text>
</comment>
<dbReference type="AlphaFoldDB" id="A0A229UIJ9"/>
<dbReference type="EMBL" id="NMQW01000050">
    <property type="protein sequence ID" value="OXM83193.1"/>
    <property type="molecule type" value="Genomic_DNA"/>
</dbReference>
<evidence type="ECO:0000256" key="1">
    <source>
        <dbReference type="SAM" id="Phobius"/>
    </source>
</evidence>
<gene>
    <name evidence="2" type="ORF">CF651_27055</name>
</gene>
<feature type="transmembrane region" description="Helical" evidence="1">
    <location>
        <begin position="207"/>
        <end position="226"/>
    </location>
</feature>
<reference evidence="2 3" key="1">
    <citation type="submission" date="2017-07" db="EMBL/GenBank/DDBJ databases">
        <title>Genome sequencing and assembly of Paenibacillus rigui.</title>
        <authorList>
            <person name="Mayilraj S."/>
        </authorList>
    </citation>
    <scope>NUCLEOTIDE SEQUENCE [LARGE SCALE GENOMIC DNA]</scope>
    <source>
        <strain evidence="2 3">JCM 16352</strain>
    </source>
</reference>
<evidence type="ECO:0000313" key="3">
    <source>
        <dbReference type="Proteomes" id="UP000215509"/>
    </source>
</evidence>
<protein>
    <submittedName>
        <fullName evidence="2">Uncharacterized protein</fullName>
    </submittedName>
</protein>
<sequence>MWKLLKTGLAIAWYQPFAVCTLFVYNLLWGLLLYKLVRSVAVPLLHRYPGQELSREAVQLFWVEGQFQITKTDLIHSYLWWGLGLLVARMLLSPMLNAGVYYSLHHQELNAGYRFVRGVRKLTLPFLGLYVVQMALTLAPLYFLYTRGAGSFQHHTSLEGFAWDILPLLGGFLLYNFLLQTLFMHLQIGMVSEKPLSFSMVLLLRNAVTAVLLAAVIVLITLILSAAVMTSAMIWAGFATLLGFQLYRFLHMFCKMWSITAQYAIWNAKSE</sequence>
<accession>A0A229UIJ9</accession>
<dbReference type="OrthoDB" id="2677607at2"/>